<evidence type="ECO:0008006" key="6">
    <source>
        <dbReference type="Google" id="ProtNLM"/>
    </source>
</evidence>
<reference evidence="4" key="2">
    <citation type="submission" date="2015-06" db="UniProtKB">
        <authorList>
            <consortium name="EnsemblPlants"/>
        </authorList>
    </citation>
    <scope>IDENTIFICATION</scope>
</reference>
<dbReference type="Pfam" id="PF13920">
    <property type="entry name" value="zf-C3HC4_3"/>
    <property type="match status" value="1"/>
</dbReference>
<organism evidence="4 5">
    <name type="scientific">Oryza rufipogon</name>
    <name type="common">Brownbeard rice</name>
    <name type="synonym">Asian wild rice</name>
    <dbReference type="NCBI Taxonomy" id="4529"/>
    <lineage>
        <taxon>Eukaryota</taxon>
        <taxon>Viridiplantae</taxon>
        <taxon>Streptophyta</taxon>
        <taxon>Embryophyta</taxon>
        <taxon>Tracheophyta</taxon>
        <taxon>Spermatophyta</taxon>
        <taxon>Magnoliopsida</taxon>
        <taxon>Liliopsida</taxon>
        <taxon>Poales</taxon>
        <taxon>Poaceae</taxon>
        <taxon>BOP clade</taxon>
        <taxon>Oryzoideae</taxon>
        <taxon>Oryzeae</taxon>
        <taxon>Oryzinae</taxon>
        <taxon>Oryza</taxon>
    </lineage>
</organism>
<dbReference type="GO" id="GO:0008270">
    <property type="term" value="F:zinc ion binding"/>
    <property type="evidence" value="ECO:0007669"/>
    <property type="project" value="UniProtKB-KW"/>
</dbReference>
<proteinExistence type="predicted"/>
<dbReference type="HOGENOM" id="CLU_170671_2_0_1"/>
<protein>
    <recommendedName>
        <fullName evidence="6">RING-type domain-containing protein</fullName>
    </recommendedName>
</protein>
<dbReference type="AlphaFoldDB" id="A0A0E0NFP8"/>
<evidence type="ECO:0000313" key="5">
    <source>
        <dbReference type="Proteomes" id="UP000008022"/>
    </source>
</evidence>
<dbReference type="Gene3D" id="3.30.40.10">
    <property type="entry name" value="Zinc/RING finger domain, C3HC4 (zinc finger)"/>
    <property type="match status" value="1"/>
</dbReference>
<dbReference type="OMA" id="EAQPRAC"/>
<keyword evidence="1" id="KW-0479">Metal-binding</keyword>
<dbReference type="Proteomes" id="UP000008022">
    <property type="component" value="Unassembled WGS sequence"/>
</dbReference>
<evidence type="ECO:0000256" key="3">
    <source>
        <dbReference type="ARBA" id="ARBA00022833"/>
    </source>
</evidence>
<dbReference type="STRING" id="4529.A0A0E0NFP8"/>
<dbReference type="InterPro" id="IPR013083">
    <property type="entry name" value="Znf_RING/FYVE/PHD"/>
</dbReference>
<keyword evidence="2" id="KW-0863">Zinc-finger</keyword>
<dbReference type="eggNOG" id="KOG1100">
    <property type="taxonomic scope" value="Eukaryota"/>
</dbReference>
<evidence type="ECO:0000313" key="4">
    <source>
        <dbReference type="EnsemblPlants" id="ORUFI02G19640.1"/>
    </source>
</evidence>
<keyword evidence="3" id="KW-0862">Zinc</keyword>
<dbReference type="PANTHER" id="PTHR42647">
    <property type="entry name" value="SBP (S-RIBONUCLEASE BINDING PROTEIN) FAMILY PROTEIN"/>
    <property type="match status" value="1"/>
</dbReference>
<dbReference type="EnsemblPlants" id="ORUFI02G19640.1">
    <property type="protein sequence ID" value="ORUFI02G19640.1"/>
    <property type="gene ID" value="ORUFI02G19640"/>
</dbReference>
<dbReference type="FunFam" id="3.30.40.10:FF:000633">
    <property type="entry name" value="Putative BOI-related E3 ubiquitin-protein ligase 2"/>
    <property type="match status" value="1"/>
</dbReference>
<reference evidence="5" key="1">
    <citation type="submission" date="2013-06" db="EMBL/GenBank/DDBJ databases">
        <authorList>
            <person name="Zhao Q."/>
        </authorList>
    </citation>
    <scope>NUCLEOTIDE SEQUENCE</scope>
    <source>
        <strain evidence="5">cv. W1943</strain>
    </source>
</reference>
<dbReference type="Gramene" id="ORUFI02G19640.1">
    <property type="protein sequence ID" value="ORUFI02G19640.1"/>
    <property type="gene ID" value="ORUFI02G19640"/>
</dbReference>
<keyword evidence="5" id="KW-1185">Reference proteome</keyword>
<evidence type="ECO:0000256" key="2">
    <source>
        <dbReference type="ARBA" id="ARBA00022771"/>
    </source>
</evidence>
<sequence length="66" mass="6977">MPRTRSRAASCRRPTEAQPRACGEADACVLLLPCRHLCLCRGCEAAADACPVCAATKNASLHVLLP</sequence>
<name>A0A0E0NFP8_ORYRU</name>
<dbReference type="PANTHER" id="PTHR42647:SF38">
    <property type="entry name" value="RING-TYPE DOMAIN-CONTAINING PROTEIN"/>
    <property type="match status" value="1"/>
</dbReference>
<dbReference type="GO" id="GO:0004842">
    <property type="term" value="F:ubiquitin-protein transferase activity"/>
    <property type="evidence" value="ECO:0007669"/>
    <property type="project" value="TreeGrafter"/>
</dbReference>
<evidence type="ECO:0000256" key="1">
    <source>
        <dbReference type="ARBA" id="ARBA00022723"/>
    </source>
</evidence>
<accession>A0A0E0NFP8</accession>